<reference evidence="1 2" key="1">
    <citation type="submission" date="2020-01" db="EMBL/GenBank/DDBJ databases">
        <title>Bacteria diversity of Porities sp.</title>
        <authorList>
            <person name="Wang G."/>
        </authorList>
    </citation>
    <scope>NUCLEOTIDE SEQUENCE [LARGE SCALE GENOMIC DNA]</scope>
    <source>
        <strain evidence="1 2">R33</strain>
    </source>
</reference>
<keyword evidence="2" id="KW-1185">Reference proteome</keyword>
<proteinExistence type="predicted"/>
<accession>A0A6L9E7H5</accession>
<dbReference type="EMBL" id="WXYO01000001">
    <property type="protein sequence ID" value="NAS10640.1"/>
    <property type="molecule type" value="Genomic_DNA"/>
</dbReference>
<protein>
    <submittedName>
        <fullName evidence="1">Uncharacterized protein</fullName>
    </submittedName>
</protein>
<organism evidence="1 2">
    <name type="scientific">Poritiphilus flavus</name>
    <dbReference type="NCBI Taxonomy" id="2697053"/>
    <lineage>
        <taxon>Bacteria</taxon>
        <taxon>Pseudomonadati</taxon>
        <taxon>Bacteroidota</taxon>
        <taxon>Flavobacteriia</taxon>
        <taxon>Flavobacteriales</taxon>
        <taxon>Flavobacteriaceae</taxon>
        <taxon>Poritiphilus</taxon>
    </lineage>
</organism>
<evidence type="ECO:0000313" key="2">
    <source>
        <dbReference type="Proteomes" id="UP000475249"/>
    </source>
</evidence>
<gene>
    <name evidence="1" type="ORF">GTQ38_01410</name>
</gene>
<name>A0A6L9E7H5_9FLAO</name>
<comment type="caution">
    <text evidence="1">The sequence shown here is derived from an EMBL/GenBank/DDBJ whole genome shotgun (WGS) entry which is preliminary data.</text>
</comment>
<sequence>MKKVFRSSFAFILLGLLLIKISSFHIYDHQDSSIDPMAHCELCLQAIEGQQMEMLYPPFVADQVISTPILFERKAIFPGPVLSNTATPAILFSRPPPSPIARG</sequence>
<dbReference type="Proteomes" id="UP000475249">
    <property type="component" value="Unassembled WGS sequence"/>
</dbReference>
<dbReference type="RefSeq" id="WP_161433437.1">
    <property type="nucleotide sequence ID" value="NZ_WXYO01000001.1"/>
</dbReference>
<evidence type="ECO:0000313" key="1">
    <source>
        <dbReference type="EMBL" id="NAS10640.1"/>
    </source>
</evidence>
<dbReference type="AlphaFoldDB" id="A0A6L9E7H5"/>